<feature type="compositionally biased region" description="Basic residues" evidence="1">
    <location>
        <begin position="105"/>
        <end position="114"/>
    </location>
</feature>
<feature type="region of interest" description="Disordered" evidence="1">
    <location>
        <begin position="1"/>
        <end position="179"/>
    </location>
</feature>
<gene>
    <name evidence="2" type="ORF">THAOC_32736</name>
</gene>
<feature type="compositionally biased region" description="Basic and acidic residues" evidence="1">
    <location>
        <begin position="61"/>
        <end position="72"/>
    </location>
</feature>
<comment type="caution">
    <text evidence="2">The sequence shown here is derived from an EMBL/GenBank/DDBJ whole genome shotgun (WGS) entry which is preliminary data.</text>
</comment>
<proteinExistence type="predicted"/>
<accession>K0R5B2</accession>
<dbReference type="EMBL" id="AGNL01045804">
    <property type="protein sequence ID" value="EJK48463.1"/>
    <property type="molecule type" value="Genomic_DNA"/>
</dbReference>
<feature type="compositionally biased region" description="Basic and acidic residues" evidence="1">
    <location>
        <begin position="1"/>
        <end position="25"/>
    </location>
</feature>
<dbReference type="Proteomes" id="UP000266841">
    <property type="component" value="Unassembled WGS sequence"/>
</dbReference>
<evidence type="ECO:0000313" key="2">
    <source>
        <dbReference type="EMBL" id="EJK48463.1"/>
    </source>
</evidence>
<dbReference type="AlphaFoldDB" id="K0R5B2"/>
<keyword evidence="3" id="KW-1185">Reference proteome</keyword>
<evidence type="ECO:0000313" key="3">
    <source>
        <dbReference type="Proteomes" id="UP000266841"/>
    </source>
</evidence>
<name>K0R5B2_THAOC</name>
<sequence>MNSDGRRRPLDDLDRDGCLGDHSDVKAASLPPCVRGPPAGGLVALQSDGSPINLDAGGESSDLKLLRAEHDAPPSSSAGRLLPSRGRGRVPVLPPASDPRPPEKRSRRKGKDKGRRTETASPTGWVTGPYFMEFRPKEGRGSYARTSSGGVDEAGMSEPLPNPFVGLSTTVGGGGRWGRHLMKEIA</sequence>
<organism evidence="2 3">
    <name type="scientific">Thalassiosira oceanica</name>
    <name type="common">Marine diatom</name>
    <dbReference type="NCBI Taxonomy" id="159749"/>
    <lineage>
        <taxon>Eukaryota</taxon>
        <taxon>Sar</taxon>
        <taxon>Stramenopiles</taxon>
        <taxon>Ochrophyta</taxon>
        <taxon>Bacillariophyta</taxon>
        <taxon>Coscinodiscophyceae</taxon>
        <taxon>Thalassiosirophycidae</taxon>
        <taxon>Thalassiosirales</taxon>
        <taxon>Thalassiosiraceae</taxon>
        <taxon>Thalassiosira</taxon>
    </lineage>
</organism>
<reference evidence="2 3" key="1">
    <citation type="journal article" date="2012" name="Genome Biol.">
        <title>Genome and low-iron response of an oceanic diatom adapted to chronic iron limitation.</title>
        <authorList>
            <person name="Lommer M."/>
            <person name="Specht M."/>
            <person name="Roy A.S."/>
            <person name="Kraemer L."/>
            <person name="Andreson R."/>
            <person name="Gutowska M.A."/>
            <person name="Wolf J."/>
            <person name="Bergner S.V."/>
            <person name="Schilhabel M.B."/>
            <person name="Klostermeier U.C."/>
            <person name="Beiko R.G."/>
            <person name="Rosenstiel P."/>
            <person name="Hippler M."/>
            <person name="Laroche J."/>
        </authorList>
    </citation>
    <scope>NUCLEOTIDE SEQUENCE [LARGE SCALE GENOMIC DNA]</scope>
    <source>
        <strain evidence="2 3">CCMP1005</strain>
    </source>
</reference>
<evidence type="ECO:0000256" key="1">
    <source>
        <dbReference type="SAM" id="MobiDB-lite"/>
    </source>
</evidence>
<protein>
    <submittedName>
        <fullName evidence="2">Uncharacterized protein</fullName>
    </submittedName>
</protein>